<evidence type="ECO:0000256" key="1">
    <source>
        <dbReference type="SAM" id="Phobius"/>
    </source>
</evidence>
<protein>
    <submittedName>
        <fullName evidence="2">Uncharacterized protein</fullName>
    </submittedName>
</protein>
<name>A0A1U7PYM7_9FLAO</name>
<dbReference type="STRING" id="1121284.SAMN05660493_02346"/>
<evidence type="ECO:0000313" key="3">
    <source>
        <dbReference type="Proteomes" id="UP000187261"/>
    </source>
</evidence>
<keyword evidence="1" id="KW-1133">Transmembrane helix</keyword>
<accession>A0A1U7PYM7</accession>
<dbReference type="AlphaFoldDB" id="A0A1U7PYM7"/>
<keyword evidence="1" id="KW-0472">Membrane</keyword>
<dbReference type="Proteomes" id="UP000187261">
    <property type="component" value="Unassembled WGS sequence"/>
</dbReference>
<keyword evidence="3" id="KW-1185">Reference proteome</keyword>
<dbReference type="OrthoDB" id="1259050at2"/>
<feature type="transmembrane region" description="Helical" evidence="1">
    <location>
        <begin position="12"/>
        <end position="31"/>
    </location>
</feature>
<proteinExistence type="predicted"/>
<keyword evidence="1" id="KW-0812">Transmembrane</keyword>
<dbReference type="RefSeq" id="WP_076783766.1">
    <property type="nucleotide sequence ID" value="NZ_FTPU01000027.1"/>
</dbReference>
<sequence>MFVRKNKILKIVTATFFAVSYLFVFLFSSLLHNHKTEFDHLSFKKSEVKFSKINLNQEKSGDCLSCHFIATGNTLAPEQFSFHFEDYTCQVKEIISVQEKIWSQTKFTFNLRGPPAIS</sequence>
<dbReference type="EMBL" id="FTPU01000027">
    <property type="protein sequence ID" value="SIT97624.1"/>
    <property type="molecule type" value="Genomic_DNA"/>
</dbReference>
<gene>
    <name evidence="2" type="ORF">SAMN05660493_02346</name>
</gene>
<reference evidence="3" key="1">
    <citation type="submission" date="2016-10" db="EMBL/GenBank/DDBJ databases">
        <authorList>
            <person name="Varghese N."/>
            <person name="Submissions S."/>
        </authorList>
    </citation>
    <scope>NUCLEOTIDE SEQUENCE [LARGE SCALE GENOMIC DNA]</scope>
    <source>
        <strain evidence="3">DSM 19482</strain>
    </source>
</reference>
<evidence type="ECO:0000313" key="2">
    <source>
        <dbReference type="EMBL" id="SIT97624.1"/>
    </source>
</evidence>
<organism evidence="2 3">
    <name type="scientific">Epilithonimonas bovis DSM 19482</name>
    <dbReference type="NCBI Taxonomy" id="1121284"/>
    <lineage>
        <taxon>Bacteria</taxon>
        <taxon>Pseudomonadati</taxon>
        <taxon>Bacteroidota</taxon>
        <taxon>Flavobacteriia</taxon>
        <taxon>Flavobacteriales</taxon>
        <taxon>Weeksellaceae</taxon>
        <taxon>Chryseobacterium group</taxon>
        <taxon>Epilithonimonas</taxon>
    </lineage>
</organism>